<evidence type="ECO:0000313" key="1">
    <source>
        <dbReference type="EMBL" id="CAI8031830.1"/>
    </source>
</evidence>
<accession>A0AA35SKK2</accession>
<reference evidence="1" key="1">
    <citation type="submission" date="2023-03" db="EMBL/GenBank/DDBJ databases">
        <authorList>
            <person name="Steffen K."/>
            <person name="Cardenas P."/>
        </authorList>
    </citation>
    <scope>NUCLEOTIDE SEQUENCE</scope>
</reference>
<sequence length="343" mass="38833">MNMSLESDFDFIKREMLRVNETVSVEVKKIHSNISSIDTRMNDGFSLLESKLDTIIFSELAILDTRVSGLNDAVRGNLNDVKAELRNVSETTHAMSNKINKYEMNATTNGWRQVVNFDMTDPNSNCPPGRQLTGYSKRSCGRVNTSRMSCDSVFFPVSSGPYNQVWGRIKAYAWGRPMAFSVTGRETTDGVYFTGVAVMHGNPRQHIWTFAAGGLENITYHYTSCPCDIGRIDTTPAPLFVGEDYFCESGYVWPGFWNSTEYRSFHSNDPLWDGKDCHSTSTCCALHNPPYFTRHLSKTSTDDLELRLCNIQSRYNGDIAVESVELHVKLDYIQTKLHEIDDK</sequence>
<name>A0AA35SKK2_GEOBA</name>
<proteinExistence type="predicted"/>
<dbReference type="EMBL" id="CASHTH010002570">
    <property type="protein sequence ID" value="CAI8031830.1"/>
    <property type="molecule type" value="Genomic_DNA"/>
</dbReference>
<evidence type="ECO:0000313" key="2">
    <source>
        <dbReference type="Proteomes" id="UP001174909"/>
    </source>
</evidence>
<dbReference type="Proteomes" id="UP001174909">
    <property type="component" value="Unassembled WGS sequence"/>
</dbReference>
<dbReference type="AlphaFoldDB" id="A0AA35SKK2"/>
<gene>
    <name evidence="1" type="ORF">GBAR_LOCUS18038</name>
</gene>
<protein>
    <submittedName>
        <fullName evidence="1">Uncharacterized protein</fullName>
    </submittedName>
</protein>
<comment type="caution">
    <text evidence="1">The sequence shown here is derived from an EMBL/GenBank/DDBJ whole genome shotgun (WGS) entry which is preliminary data.</text>
</comment>
<keyword evidence="2" id="KW-1185">Reference proteome</keyword>
<organism evidence="1 2">
    <name type="scientific">Geodia barretti</name>
    <name type="common">Barrett's horny sponge</name>
    <dbReference type="NCBI Taxonomy" id="519541"/>
    <lineage>
        <taxon>Eukaryota</taxon>
        <taxon>Metazoa</taxon>
        <taxon>Porifera</taxon>
        <taxon>Demospongiae</taxon>
        <taxon>Heteroscleromorpha</taxon>
        <taxon>Tetractinellida</taxon>
        <taxon>Astrophorina</taxon>
        <taxon>Geodiidae</taxon>
        <taxon>Geodia</taxon>
    </lineage>
</organism>